<dbReference type="InterPro" id="IPR000524">
    <property type="entry name" value="Tscrpt_reg_HTH_GntR"/>
</dbReference>
<keyword evidence="7" id="KW-0663">Pyridoxal phosphate</keyword>
<dbReference type="CDD" id="cd07377">
    <property type="entry name" value="WHTH_GntR"/>
    <property type="match status" value="1"/>
</dbReference>
<keyword evidence="10" id="KW-0804">Transcription</keyword>
<protein>
    <submittedName>
        <fullName evidence="12">Aminotransferase</fullName>
        <ecNumber evidence="12">2.6.1.39</ecNumber>
    </submittedName>
</protein>
<dbReference type="InterPro" id="IPR036388">
    <property type="entry name" value="WH-like_DNA-bd_sf"/>
</dbReference>
<dbReference type="EMBL" id="JGZD01000004">
    <property type="protein sequence ID" value="KFI74031.1"/>
    <property type="molecule type" value="Genomic_DNA"/>
</dbReference>
<dbReference type="RefSeq" id="WP_022861487.1">
    <property type="nucleotide sequence ID" value="NZ_JGZD01000004.1"/>
</dbReference>
<dbReference type="STRING" id="1693.BMIN_1296"/>
<feature type="domain" description="HTH gntR-type" evidence="11">
    <location>
        <begin position="11"/>
        <end position="79"/>
    </location>
</feature>
<evidence type="ECO:0000313" key="13">
    <source>
        <dbReference type="Proteomes" id="UP000029014"/>
    </source>
</evidence>
<dbReference type="Pfam" id="PF00155">
    <property type="entry name" value="Aminotran_1_2"/>
    <property type="match status" value="1"/>
</dbReference>
<evidence type="ECO:0000256" key="3">
    <source>
        <dbReference type="ARBA" id="ARBA00007441"/>
    </source>
</evidence>
<comment type="subunit">
    <text evidence="4">Homodimer.</text>
</comment>
<keyword evidence="9" id="KW-0238">DNA-binding</keyword>
<evidence type="ECO:0000256" key="8">
    <source>
        <dbReference type="ARBA" id="ARBA00023015"/>
    </source>
</evidence>
<dbReference type="Proteomes" id="UP000029014">
    <property type="component" value="Unassembled WGS sequence"/>
</dbReference>
<evidence type="ECO:0000256" key="1">
    <source>
        <dbReference type="ARBA" id="ARBA00001933"/>
    </source>
</evidence>
<dbReference type="InterPro" id="IPR015422">
    <property type="entry name" value="PyrdxlP-dep_Trfase_small"/>
</dbReference>
<dbReference type="InterPro" id="IPR015421">
    <property type="entry name" value="PyrdxlP-dep_Trfase_major"/>
</dbReference>
<accession>A0A087BSN1</accession>
<evidence type="ECO:0000256" key="5">
    <source>
        <dbReference type="ARBA" id="ARBA00022576"/>
    </source>
</evidence>
<comment type="cofactor">
    <cofactor evidence="1">
        <name>pyridoxal 5'-phosphate</name>
        <dbReference type="ChEBI" id="CHEBI:597326"/>
    </cofactor>
</comment>
<evidence type="ECO:0000256" key="4">
    <source>
        <dbReference type="ARBA" id="ARBA00011738"/>
    </source>
</evidence>
<evidence type="ECO:0000256" key="9">
    <source>
        <dbReference type="ARBA" id="ARBA00023125"/>
    </source>
</evidence>
<evidence type="ECO:0000313" key="12">
    <source>
        <dbReference type="EMBL" id="KFI74031.1"/>
    </source>
</evidence>
<dbReference type="InterPro" id="IPR004839">
    <property type="entry name" value="Aminotransferase_I/II_large"/>
</dbReference>
<keyword evidence="8" id="KW-0805">Transcription regulation</keyword>
<dbReference type="InterPro" id="IPR051446">
    <property type="entry name" value="HTH_trans_reg/aminotransferase"/>
</dbReference>
<dbReference type="PROSITE" id="PS50949">
    <property type="entry name" value="HTH_GNTR"/>
    <property type="match status" value="1"/>
</dbReference>
<sequence length="498" mass="55254">MRVTVNRHSGVPLYRQIAGELRGLILGGHMVAGYRLPPERSLAHDLGVNRATVMQAYDQLRSEGLIVSMTGRGTFVCSERNLHDPRPTVDAGSVPGRTSPPWPILFSDYSNRFTYHDIASANMAQDPGSGIDFATGSPNPKDIPDDLLRRISSKAFASHAFDGKPESPIEGFDELRELLAARMSQRGVSCGASNIMVLSGSEQGIDLCVRTLINPGDVILTEESTFFPALQAFRSAQARIVGVPTDGDGIRADMLEAYCSRLHPKMIYTIPTFQNPTGRTLPAERRRALVETAIRYQCLILEDDPYGDLRYEGEAPIPLAGVENSGYVIYLSTFSKTVAPALRTGWIEADRNVISRLAALRRMIDQRTSASSQRICIELLRGDTIDRHVSTLVETYRRRRDLMEDALRRRAPRGMTWHDPRGGYYIWARLPEGVKAETLLHVCRADGVTFMPGAIFSVEAGDDRHIRLNFARPDTSDVERGIEIVCTHAARMADGRDE</sequence>
<evidence type="ECO:0000256" key="6">
    <source>
        <dbReference type="ARBA" id="ARBA00022679"/>
    </source>
</evidence>
<dbReference type="eggNOG" id="COG1167">
    <property type="taxonomic scope" value="Bacteria"/>
</dbReference>
<dbReference type="GO" id="GO:0047536">
    <property type="term" value="F:2-aminoadipate transaminase activity"/>
    <property type="evidence" value="ECO:0007669"/>
    <property type="project" value="UniProtKB-EC"/>
</dbReference>
<gene>
    <name evidence="12" type="ORF">BMIN_1296</name>
</gene>
<name>A0A087BSN1_9BIFI</name>
<reference evidence="12 13" key="1">
    <citation type="submission" date="2014-03" db="EMBL/GenBank/DDBJ databases">
        <title>Genomics of Bifidobacteria.</title>
        <authorList>
            <person name="Ventura M."/>
            <person name="Milani C."/>
            <person name="Lugli G.A."/>
        </authorList>
    </citation>
    <scope>NUCLEOTIDE SEQUENCE [LARGE SCALE GENOMIC DNA]</scope>
    <source>
        <strain evidence="12 13">LMG 11592</strain>
    </source>
</reference>
<dbReference type="SUPFAM" id="SSF53383">
    <property type="entry name" value="PLP-dependent transferases"/>
    <property type="match status" value="1"/>
</dbReference>
<dbReference type="InterPro" id="IPR015424">
    <property type="entry name" value="PyrdxlP-dep_Trfase"/>
</dbReference>
<dbReference type="AlphaFoldDB" id="A0A087BSN1"/>
<evidence type="ECO:0000256" key="10">
    <source>
        <dbReference type="ARBA" id="ARBA00023163"/>
    </source>
</evidence>
<dbReference type="SMART" id="SM00345">
    <property type="entry name" value="HTH_GNTR"/>
    <property type="match status" value="1"/>
</dbReference>
<keyword evidence="5 12" id="KW-0032">Aminotransferase</keyword>
<dbReference type="Gene3D" id="1.10.10.10">
    <property type="entry name" value="Winged helix-like DNA-binding domain superfamily/Winged helix DNA-binding domain"/>
    <property type="match status" value="1"/>
</dbReference>
<comment type="caution">
    <text evidence="12">The sequence shown here is derived from an EMBL/GenBank/DDBJ whole genome shotgun (WGS) entry which is preliminary data.</text>
</comment>
<dbReference type="Gene3D" id="3.40.640.10">
    <property type="entry name" value="Type I PLP-dependent aspartate aminotransferase-like (Major domain)"/>
    <property type="match status" value="1"/>
</dbReference>
<evidence type="ECO:0000256" key="7">
    <source>
        <dbReference type="ARBA" id="ARBA00022898"/>
    </source>
</evidence>
<proteinExistence type="inferred from homology"/>
<dbReference type="PANTHER" id="PTHR46577:SF2">
    <property type="entry name" value="TRANSCRIPTIONAL REGULATORY PROTEIN"/>
    <property type="match status" value="1"/>
</dbReference>
<keyword evidence="13" id="KW-1185">Reference proteome</keyword>
<dbReference type="GO" id="GO:0030170">
    <property type="term" value="F:pyridoxal phosphate binding"/>
    <property type="evidence" value="ECO:0007669"/>
    <property type="project" value="InterPro"/>
</dbReference>
<dbReference type="Pfam" id="PF00392">
    <property type="entry name" value="GntR"/>
    <property type="match status" value="1"/>
</dbReference>
<dbReference type="GO" id="GO:0003700">
    <property type="term" value="F:DNA-binding transcription factor activity"/>
    <property type="evidence" value="ECO:0007669"/>
    <property type="project" value="InterPro"/>
</dbReference>
<comment type="similarity">
    <text evidence="3">Belongs to the class-I pyridoxal-phosphate-dependent aminotransferase family.</text>
</comment>
<dbReference type="EC" id="2.6.1.39" evidence="12"/>
<dbReference type="InterPro" id="IPR036390">
    <property type="entry name" value="WH_DNA-bd_sf"/>
</dbReference>
<evidence type="ECO:0000256" key="2">
    <source>
        <dbReference type="ARBA" id="ARBA00005384"/>
    </source>
</evidence>
<evidence type="ECO:0000259" key="11">
    <source>
        <dbReference type="PROSITE" id="PS50949"/>
    </source>
</evidence>
<dbReference type="GO" id="GO:0003677">
    <property type="term" value="F:DNA binding"/>
    <property type="evidence" value="ECO:0007669"/>
    <property type="project" value="UniProtKB-KW"/>
</dbReference>
<comment type="similarity">
    <text evidence="2">In the C-terminal section; belongs to the class-I pyridoxal-phosphate-dependent aminotransferase family.</text>
</comment>
<organism evidence="12 13">
    <name type="scientific">Bifidobacterium minimum</name>
    <dbReference type="NCBI Taxonomy" id="1693"/>
    <lineage>
        <taxon>Bacteria</taxon>
        <taxon>Bacillati</taxon>
        <taxon>Actinomycetota</taxon>
        <taxon>Actinomycetes</taxon>
        <taxon>Bifidobacteriales</taxon>
        <taxon>Bifidobacteriaceae</taxon>
        <taxon>Bifidobacterium</taxon>
    </lineage>
</organism>
<dbReference type="PANTHER" id="PTHR46577">
    <property type="entry name" value="HTH-TYPE TRANSCRIPTIONAL REGULATORY PROTEIN GABR"/>
    <property type="match status" value="1"/>
</dbReference>
<dbReference type="FunFam" id="3.40.640.10:FF:000053">
    <property type="entry name" value="Aminotransferase, class I"/>
    <property type="match status" value="1"/>
</dbReference>
<dbReference type="CDD" id="cd00609">
    <property type="entry name" value="AAT_like"/>
    <property type="match status" value="1"/>
</dbReference>
<keyword evidence="6 12" id="KW-0808">Transferase</keyword>
<dbReference type="Gene3D" id="3.90.1150.10">
    <property type="entry name" value="Aspartate Aminotransferase, domain 1"/>
    <property type="match status" value="1"/>
</dbReference>
<dbReference type="SUPFAM" id="SSF46785">
    <property type="entry name" value="Winged helix' DNA-binding domain"/>
    <property type="match status" value="1"/>
</dbReference>
<dbReference type="PRINTS" id="PR00035">
    <property type="entry name" value="HTHGNTR"/>
</dbReference>